<keyword evidence="1" id="KW-0150">Chloroplast</keyword>
<proteinExistence type="predicted"/>
<dbReference type="AlphaFoldDB" id="A0A1G4NVV8"/>
<dbReference type="EMBL" id="LT622870">
    <property type="protein sequence ID" value="SCW22765.1"/>
    <property type="molecule type" value="Genomic_DNA"/>
</dbReference>
<dbReference type="GeneID" id="30000839"/>
<protein>
    <submittedName>
        <fullName evidence="1">Uncharacterized protein</fullName>
    </submittedName>
</protein>
<sequence>MQAAILTIQIATWPQQTISSSGEIGTNFFVRILNSKKGKELYYIQAFSRGKVAENIFNLYIKGDYLVIESYLFNNFLKSKYNIIIWIIQEHPIFLPI</sequence>
<evidence type="ECO:0000313" key="1">
    <source>
        <dbReference type="EMBL" id="SCW22765.1"/>
    </source>
</evidence>
<organism evidence="1">
    <name type="scientific">Liagoropsis maxima</name>
    <dbReference type="NCBI Taxonomy" id="1653392"/>
    <lineage>
        <taxon>Eukaryota</taxon>
        <taxon>Rhodophyta</taxon>
        <taxon>Florideophyceae</taxon>
        <taxon>Nemaliophycidae</taxon>
        <taxon>Nemaliales</taxon>
        <taxon>Liagoraceae</taxon>
        <taxon>Liagoropsis</taxon>
    </lineage>
</organism>
<dbReference type="RefSeq" id="YP_009314511.1">
    <property type="nucleotide sequence ID" value="NC_031662.1"/>
</dbReference>
<accession>A0A1G4NVV8</accession>
<gene>
    <name evidence="1" type="primary">ycf41</name>
    <name evidence="1" type="ORF">J0256_107</name>
</gene>
<name>A0A1G4NVV8_9FLOR</name>
<reference evidence="1" key="2">
    <citation type="submission" date="2016-10" db="EMBL/GenBank/DDBJ databases">
        <authorList>
            <person name="de Groot N.N."/>
        </authorList>
    </citation>
    <scope>NUCLEOTIDE SEQUENCE</scope>
    <source>
        <strain evidence="1">J.0256</strain>
    </source>
</reference>
<reference evidence="1" key="1">
    <citation type="submission" date="2016-10" db="EMBL/GenBank/DDBJ databases">
        <title>Chloroplast genomes as a tool to resolve red algal phylogenies: a case study in the Nemaliales.</title>
        <authorList>
            <person name="Costa J.F."/>
            <person name="Lin S.M."/>
            <person name="Macaya E.C."/>
            <person name="Fernandez-Garcia C."/>
            <person name="Verbruggen H."/>
        </authorList>
    </citation>
    <scope>NUCLEOTIDE SEQUENCE</scope>
    <source>
        <strain evidence="1">J.0256</strain>
    </source>
</reference>
<geneLocation type="chloroplast" evidence="1"/>
<keyword evidence="1" id="KW-0934">Plastid</keyword>